<reference evidence="2 3" key="1">
    <citation type="submission" date="2017-12" db="EMBL/GenBank/DDBJ databases">
        <title>Gene loss provides genomic basis for host adaptation in cereal stripe rust fungi.</title>
        <authorList>
            <person name="Xia C."/>
        </authorList>
    </citation>
    <scope>NUCLEOTIDE SEQUENCE [LARGE SCALE GENOMIC DNA]</scope>
    <source>
        <strain evidence="2 3">93TX-2</strain>
    </source>
</reference>
<organism evidence="2 3">
    <name type="scientific">Puccinia striiformis</name>
    <dbReference type="NCBI Taxonomy" id="27350"/>
    <lineage>
        <taxon>Eukaryota</taxon>
        <taxon>Fungi</taxon>
        <taxon>Dikarya</taxon>
        <taxon>Basidiomycota</taxon>
        <taxon>Pucciniomycotina</taxon>
        <taxon>Pucciniomycetes</taxon>
        <taxon>Pucciniales</taxon>
        <taxon>Pucciniaceae</taxon>
        <taxon>Puccinia</taxon>
    </lineage>
</organism>
<dbReference type="Proteomes" id="UP000238274">
    <property type="component" value="Unassembled WGS sequence"/>
</dbReference>
<proteinExistence type="predicted"/>
<evidence type="ECO:0000313" key="2">
    <source>
        <dbReference type="EMBL" id="POW19440.1"/>
    </source>
</evidence>
<protein>
    <submittedName>
        <fullName evidence="2">Uncharacterized protein</fullName>
    </submittedName>
</protein>
<dbReference type="VEuPathDB" id="FungiDB:PSHT_04673"/>
<dbReference type="EMBL" id="PKSM01000049">
    <property type="protein sequence ID" value="POW19440.1"/>
    <property type="molecule type" value="Genomic_DNA"/>
</dbReference>
<keyword evidence="1" id="KW-0732">Signal</keyword>
<reference evidence="3" key="3">
    <citation type="journal article" date="2018" name="Mol. Plant Microbe Interact.">
        <title>Genome sequence resources for the wheat stripe rust pathogen (Puccinia striiformis f. sp. tritici) and the barley stripe rust pathogen (Puccinia striiformis f. sp. hordei).</title>
        <authorList>
            <person name="Xia C."/>
            <person name="Wang M."/>
            <person name="Yin C."/>
            <person name="Cornejo O.E."/>
            <person name="Hulbert S.H."/>
            <person name="Chen X."/>
        </authorList>
    </citation>
    <scope>NUCLEOTIDE SEQUENCE [LARGE SCALE GENOMIC DNA]</scope>
    <source>
        <strain evidence="3">93TX-2</strain>
    </source>
</reference>
<sequence>MRLVAVHWALLSCLLLCRAISPIALVCFTLRYTLAAPFLDVSTAPIFQTIVPLANLPLQDLQPYKPYQVDLAPFSRQKKFSLKHQVGRTLTCKYQENKILAKIMLATPICNCKYTCGKDKIYGTDGALLKETGCFH</sequence>
<dbReference type="AlphaFoldDB" id="A0A2S4WCE6"/>
<reference evidence="3" key="2">
    <citation type="journal article" date="2018" name="BMC Genomics">
        <title>Genomic insights into host adaptation between the wheat stripe rust pathogen (Puccinia striiformis f. sp. tritici) and the barley stripe rust pathogen (Puccinia striiformis f. sp. hordei).</title>
        <authorList>
            <person name="Xia C."/>
            <person name="Wang M."/>
            <person name="Yin C."/>
            <person name="Cornejo O.E."/>
            <person name="Hulbert S.H."/>
            <person name="Chen X."/>
        </authorList>
    </citation>
    <scope>NUCLEOTIDE SEQUENCE [LARGE SCALE GENOMIC DNA]</scope>
    <source>
        <strain evidence="3">93TX-2</strain>
    </source>
</reference>
<dbReference type="VEuPathDB" id="FungiDB:PSTT_14775"/>
<accession>A0A2S4WCE6</accession>
<evidence type="ECO:0000313" key="3">
    <source>
        <dbReference type="Proteomes" id="UP000238274"/>
    </source>
</evidence>
<name>A0A2S4WCE6_9BASI</name>
<gene>
    <name evidence="2" type="ORF">PSHT_04673</name>
</gene>
<evidence type="ECO:0000256" key="1">
    <source>
        <dbReference type="SAM" id="SignalP"/>
    </source>
</evidence>
<feature type="chain" id="PRO_5015561175" evidence="1">
    <location>
        <begin position="20"/>
        <end position="136"/>
    </location>
</feature>
<feature type="signal peptide" evidence="1">
    <location>
        <begin position="1"/>
        <end position="19"/>
    </location>
</feature>
<comment type="caution">
    <text evidence="2">The sequence shown here is derived from an EMBL/GenBank/DDBJ whole genome shotgun (WGS) entry which is preliminary data.</text>
</comment>
<keyword evidence="3" id="KW-1185">Reference proteome</keyword>